<dbReference type="GO" id="GO:0008168">
    <property type="term" value="F:methyltransferase activity"/>
    <property type="evidence" value="ECO:0007669"/>
    <property type="project" value="UniProtKB-KW"/>
</dbReference>
<keyword evidence="1" id="KW-0489">Methyltransferase</keyword>
<accession>A0A6M3ZC92</accession>
<evidence type="ECO:0000313" key="1">
    <source>
        <dbReference type="EMBL" id="QJP86782.1"/>
    </source>
</evidence>
<dbReference type="GO" id="GO:0032259">
    <property type="term" value="P:methylation"/>
    <property type="evidence" value="ECO:0007669"/>
    <property type="project" value="UniProtKB-KW"/>
</dbReference>
<proteinExistence type="predicted"/>
<dbReference type="AlphaFoldDB" id="A0A6M3ZC92"/>
<protein>
    <submittedName>
        <fullName evidence="1">Homocysteine methyltransferase</fullName>
    </submittedName>
</protein>
<keyword evidence="1" id="KW-0808">Transferase</keyword>
<name>A0A6M3ZC92_BACSU</name>
<dbReference type="EMBL" id="CP052842">
    <property type="protein sequence ID" value="QJP86782.1"/>
    <property type="molecule type" value="Genomic_DNA"/>
</dbReference>
<gene>
    <name evidence="1" type="ORF">HIR78_01450</name>
</gene>
<sequence>MYRCLLSDFFEKDMKIVMEAYVFVNKRKKRKVFSPYV</sequence>
<reference evidence="1" key="1">
    <citation type="submission" date="2020-04" db="EMBL/GenBank/DDBJ databases">
        <title>Phage recombination drives evolution of spore-forming Bacilli.</title>
        <authorList>
            <person name="Dragos A."/>
            <person name="Kovacs A.T."/>
        </authorList>
    </citation>
    <scope>NUCLEOTIDE SEQUENCE</scope>
    <source>
        <strain evidence="1">168</strain>
    </source>
</reference>
<organism evidence="1">
    <name type="scientific">Bacillus subtilis (strain 168)</name>
    <dbReference type="NCBI Taxonomy" id="224308"/>
    <lineage>
        <taxon>Bacteria</taxon>
        <taxon>Bacillati</taxon>
        <taxon>Bacillota</taxon>
        <taxon>Bacilli</taxon>
        <taxon>Bacillales</taxon>
        <taxon>Bacillaceae</taxon>
        <taxon>Bacillus</taxon>
    </lineage>
</organism>